<feature type="transmembrane region" description="Helical" evidence="2">
    <location>
        <begin position="164"/>
        <end position="182"/>
    </location>
</feature>
<evidence type="ECO:0000313" key="3">
    <source>
        <dbReference type="EMBL" id="CAG5080671.1"/>
    </source>
</evidence>
<sequence length="487" mass="54279">MEEENSNPNSEEQKNRVEHDPTKIDIGTDDLVNLPRSIINFFKDIITIKDEIEIDSTITSIKQNMVFRGSAIWILICSIIVASVGLNFNSVAVIVGAMLISPLMGPIRGVGLALATNDFKTLVSGLKNFGVMVAVSIITAYIYFKFTPIKEDTSELLGRVKPQAFDILIAFFGGLAGIVASASNNKSAAMTIVPGVAIATALMPPLCTLSYGLAINEWNYALGAFYLFLLNSVFICLSTVVLLRVLKFPKVDFVNPKTERKVKIYTFVVLLLIIIPSVYKTVQIVRASIFESQANEYVSQVVLADNPYSYDVDVDYNDGSPIITVYSNGAEISQELKDQWNAQLPHYFEDAKLKFKEKTPDNSHIESIAELKAKLSLAQEQNFKLNEANVLLNDKVKKYEDTKLNVKELGVRVKSQYPAVKEVFYGKGMNYNINGKLDTAYTFTIEWKDSVNINYINYYAPKLKDMLVTELEIADSTAVGKTIKVIW</sequence>
<protein>
    <recommendedName>
        <fullName evidence="5">DUF389 domain-containing protein</fullName>
    </recommendedName>
</protein>
<name>A0A916NH32_9FLAO</name>
<feature type="transmembrane region" description="Helical" evidence="2">
    <location>
        <begin position="220"/>
        <end position="243"/>
    </location>
</feature>
<keyword evidence="2" id="KW-1133">Transmembrane helix</keyword>
<keyword evidence="2" id="KW-0812">Transmembrane</keyword>
<dbReference type="RefSeq" id="WP_258541616.1">
    <property type="nucleotide sequence ID" value="NZ_OU015584.1"/>
</dbReference>
<dbReference type="Proteomes" id="UP000683507">
    <property type="component" value="Chromosome"/>
</dbReference>
<feature type="transmembrane region" description="Helical" evidence="2">
    <location>
        <begin position="264"/>
        <end position="282"/>
    </location>
</feature>
<dbReference type="Pfam" id="PF04087">
    <property type="entry name" value="DUF389"/>
    <property type="match status" value="1"/>
</dbReference>
<proteinExistence type="predicted"/>
<feature type="compositionally biased region" description="Low complexity" evidence="1">
    <location>
        <begin position="1"/>
        <end position="10"/>
    </location>
</feature>
<keyword evidence="2" id="KW-0472">Membrane</keyword>
<evidence type="ECO:0000256" key="2">
    <source>
        <dbReference type="SAM" id="Phobius"/>
    </source>
</evidence>
<organism evidence="3 4">
    <name type="scientific">Parvicella tangerina</name>
    <dbReference type="NCBI Taxonomy" id="2829795"/>
    <lineage>
        <taxon>Bacteria</taxon>
        <taxon>Pseudomonadati</taxon>
        <taxon>Bacteroidota</taxon>
        <taxon>Flavobacteriia</taxon>
        <taxon>Flavobacteriales</taxon>
        <taxon>Parvicellaceae</taxon>
        <taxon>Parvicella</taxon>
    </lineage>
</organism>
<dbReference type="EMBL" id="OU015584">
    <property type="protein sequence ID" value="CAG5080671.1"/>
    <property type="molecule type" value="Genomic_DNA"/>
</dbReference>
<gene>
    <name evidence="3" type="ORF">CRYO30217_01414</name>
</gene>
<feature type="transmembrane region" description="Helical" evidence="2">
    <location>
        <begin position="189"/>
        <end position="214"/>
    </location>
</feature>
<feature type="transmembrane region" description="Helical" evidence="2">
    <location>
        <begin position="92"/>
        <end position="114"/>
    </location>
</feature>
<reference evidence="3" key="1">
    <citation type="submission" date="2021-04" db="EMBL/GenBank/DDBJ databases">
        <authorList>
            <person name="Rodrigo-Torres L."/>
            <person name="Arahal R. D."/>
            <person name="Lucena T."/>
        </authorList>
    </citation>
    <scope>NUCLEOTIDE SEQUENCE</scope>
    <source>
        <strain evidence="3">AS29M-1</strain>
    </source>
</reference>
<dbReference type="AlphaFoldDB" id="A0A916NH32"/>
<feature type="compositionally biased region" description="Basic and acidic residues" evidence="1">
    <location>
        <begin position="11"/>
        <end position="22"/>
    </location>
</feature>
<dbReference type="InterPro" id="IPR005240">
    <property type="entry name" value="DUF389"/>
</dbReference>
<evidence type="ECO:0000313" key="4">
    <source>
        <dbReference type="Proteomes" id="UP000683507"/>
    </source>
</evidence>
<dbReference type="PANTHER" id="PTHR20992:SF9">
    <property type="entry name" value="AT15442P-RELATED"/>
    <property type="match status" value="1"/>
</dbReference>
<evidence type="ECO:0000256" key="1">
    <source>
        <dbReference type="SAM" id="MobiDB-lite"/>
    </source>
</evidence>
<evidence type="ECO:0008006" key="5">
    <source>
        <dbReference type="Google" id="ProtNLM"/>
    </source>
</evidence>
<dbReference type="KEGG" id="ptan:CRYO30217_01414"/>
<feature type="transmembrane region" description="Helical" evidence="2">
    <location>
        <begin position="126"/>
        <end position="144"/>
    </location>
</feature>
<accession>A0A916NH32</accession>
<feature type="region of interest" description="Disordered" evidence="1">
    <location>
        <begin position="1"/>
        <end position="22"/>
    </location>
</feature>
<keyword evidence="4" id="KW-1185">Reference proteome</keyword>
<dbReference type="PANTHER" id="PTHR20992">
    <property type="entry name" value="AT15442P-RELATED"/>
    <property type="match status" value="1"/>
</dbReference>
<feature type="transmembrane region" description="Helical" evidence="2">
    <location>
        <begin position="66"/>
        <end position="86"/>
    </location>
</feature>